<evidence type="ECO:0000313" key="6">
    <source>
        <dbReference type="EMBL" id="ADO48980.1"/>
    </source>
</evidence>
<comment type="catalytic activity">
    <reaction evidence="4">
        <text>N(alpha)-methyl-L-tryptophan + O2 + H2O = L-tryptophan + formaldehyde + H2O2</text>
        <dbReference type="Rhea" id="RHEA:28006"/>
        <dbReference type="ChEBI" id="CHEBI:15377"/>
        <dbReference type="ChEBI" id="CHEBI:15379"/>
        <dbReference type="ChEBI" id="CHEBI:16240"/>
        <dbReference type="ChEBI" id="CHEBI:16842"/>
        <dbReference type="ChEBI" id="CHEBI:57283"/>
        <dbReference type="ChEBI" id="CHEBI:57912"/>
    </reaction>
</comment>
<protein>
    <recommendedName>
        <fullName evidence="4">N-methyl-L-tryptophan oxidase</fullName>
        <shortName evidence="4">MTOX</shortName>
        <ecNumber evidence="4">1.5.3.-</ecNumber>
    </recommendedName>
</protein>
<feature type="binding site" evidence="4">
    <location>
        <begin position="32"/>
        <end position="62"/>
    </location>
    <ligand>
        <name>FAD</name>
        <dbReference type="ChEBI" id="CHEBI:57692"/>
    </ligand>
</feature>
<dbReference type="Gene3D" id="3.30.9.10">
    <property type="entry name" value="D-Amino Acid Oxidase, subunit A, domain 2"/>
    <property type="match status" value="1"/>
</dbReference>
<feature type="modified residue" description="S-8alpha-FAD cysteine" evidence="4">
    <location>
        <position position="335"/>
    </location>
</feature>
<dbReference type="HAMAP" id="MF_00515">
    <property type="entry name" value="MTOX"/>
    <property type="match status" value="1"/>
</dbReference>
<name>E3GC94_ENTLS</name>
<dbReference type="PANTHER" id="PTHR10961:SF7">
    <property type="entry name" value="FAD DEPENDENT OXIDOREDUCTASE DOMAIN-CONTAINING PROTEIN"/>
    <property type="match status" value="1"/>
</dbReference>
<dbReference type="EMBL" id="CP002272">
    <property type="protein sequence ID" value="ADO48980.1"/>
    <property type="molecule type" value="Genomic_DNA"/>
</dbReference>
<dbReference type="GO" id="GO:0008115">
    <property type="term" value="F:sarcosine oxidase activity"/>
    <property type="evidence" value="ECO:0007669"/>
    <property type="project" value="TreeGrafter"/>
</dbReference>
<keyword evidence="3 4" id="KW-0560">Oxidoreductase</keyword>
<keyword evidence="1 4" id="KW-0285">Flavoprotein</keyword>
<dbReference type="Proteomes" id="UP000006872">
    <property type="component" value="Chromosome"/>
</dbReference>
<dbReference type="GO" id="GO:0005829">
    <property type="term" value="C:cytosol"/>
    <property type="evidence" value="ECO:0007669"/>
    <property type="project" value="TreeGrafter"/>
</dbReference>
<accession>E3GC94</accession>
<organism evidence="6 7">
    <name type="scientific">Enterobacter lignolyticus (strain SCF1)</name>
    <dbReference type="NCBI Taxonomy" id="701347"/>
    <lineage>
        <taxon>Bacteria</taxon>
        <taxon>Pseudomonadati</taxon>
        <taxon>Pseudomonadota</taxon>
        <taxon>Gammaproteobacteria</taxon>
        <taxon>Enterobacterales</taxon>
        <taxon>Enterobacteriaceae</taxon>
        <taxon>Pluralibacter</taxon>
    </lineage>
</organism>
<dbReference type="HOGENOM" id="CLU_007884_2_1_6"/>
<reference evidence="7" key="1">
    <citation type="submission" date="2010-10" db="EMBL/GenBank/DDBJ databases">
        <title>Complete sequence of Enterobacter cloacae SCF1.</title>
        <authorList>
            <consortium name="US DOE Joint Genome Institute"/>
            <person name="Lucas S."/>
            <person name="Copeland A."/>
            <person name="Lapidus A."/>
            <person name="Cheng J.-F."/>
            <person name="Bruce D."/>
            <person name="Goodwin L."/>
            <person name="Pitluck S."/>
            <person name="Davenport K."/>
            <person name="Detter J.C."/>
            <person name="Han C."/>
            <person name="Tapia R."/>
            <person name="Land M."/>
            <person name="Hauser L."/>
            <person name="Chang Y.-J."/>
            <person name="Jeffries C."/>
            <person name="Kyrpides N."/>
            <person name="Ivanova N."/>
            <person name="Mikhailova N."/>
            <person name="DeAngelis K."/>
            <person name="Arkin A.P."/>
            <person name="Chivian D."/>
            <person name="Edwards B."/>
            <person name="Woo H."/>
            <person name="Hazen T.C."/>
            <person name="Woyke T."/>
        </authorList>
    </citation>
    <scope>NUCLEOTIDE SEQUENCE [LARGE SCALE GENOMIC DNA]</scope>
    <source>
        <strain evidence="7">SCF1</strain>
    </source>
</reference>
<dbReference type="GO" id="GO:0050131">
    <property type="term" value="F:N-methyl-L-amino-acid oxidase activity"/>
    <property type="evidence" value="ECO:0007669"/>
    <property type="project" value="InterPro"/>
</dbReference>
<comment type="subunit">
    <text evidence="4">Monomer.</text>
</comment>
<dbReference type="GO" id="GO:0050660">
    <property type="term" value="F:flavin adenine dinucleotide binding"/>
    <property type="evidence" value="ECO:0007669"/>
    <property type="project" value="InterPro"/>
</dbReference>
<evidence type="ECO:0000256" key="1">
    <source>
        <dbReference type="ARBA" id="ARBA00022630"/>
    </source>
</evidence>
<evidence type="ECO:0000256" key="4">
    <source>
        <dbReference type="HAMAP-Rule" id="MF_00515"/>
    </source>
</evidence>
<dbReference type="NCBIfam" id="NF008425">
    <property type="entry name" value="PRK11259.1"/>
    <property type="match status" value="1"/>
</dbReference>
<dbReference type="Pfam" id="PF01266">
    <property type="entry name" value="DAO"/>
    <property type="match status" value="1"/>
</dbReference>
<reference evidence="6 7" key="2">
    <citation type="journal article" date="2011" name="Stand. Genomic Sci.">
        <title>Complete genome sequence of 'Enterobacter lignolyticus' SCF1.</title>
        <authorList>
            <person name="Deangelis K.M."/>
            <person name="D'Haeseleer P."/>
            <person name="Chivian D."/>
            <person name="Fortney J.L."/>
            <person name="Khudyakov J."/>
            <person name="Simmons B."/>
            <person name="Woo H."/>
            <person name="Arkin A.P."/>
            <person name="Davenport K.W."/>
            <person name="Goodwin L."/>
            <person name="Chen A."/>
            <person name="Ivanova N."/>
            <person name="Kyrpides N.C."/>
            <person name="Mavromatis K."/>
            <person name="Woyke T."/>
            <person name="Hazen T.C."/>
        </authorList>
    </citation>
    <scope>NUCLEOTIDE SEQUENCE [LARGE SCALE GENOMIC DNA]</scope>
    <source>
        <strain evidence="6 7">SCF1</strain>
    </source>
</reference>
<evidence type="ECO:0000256" key="3">
    <source>
        <dbReference type="ARBA" id="ARBA00023002"/>
    </source>
</evidence>
<evidence type="ECO:0000259" key="5">
    <source>
        <dbReference type="Pfam" id="PF01266"/>
    </source>
</evidence>
<dbReference type="PANTHER" id="PTHR10961">
    <property type="entry name" value="PEROXISOMAL SARCOSINE OXIDASE"/>
    <property type="match status" value="1"/>
</dbReference>
<keyword evidence="2 4" id="KW-0274">FAD</keyword>
<evidence type="ECO:0000256" key="2">
    <source>
        <dbReference type="ARBA" id="ARBA00022827"/>
    </source>
</evidence>
<keyword evidence="7" id="KW-1185">Reference proteome</keyword>
<feature type="domain" description="FAD dependent oxidoreductase" evidence="5">
    <location>
        <begin position="32"/>
        <end position="379"/>
    </location>
</feature>
<dbReference type="eggNOG" id="COG0665">
    <property type="taxonomic scope" value="Bacteria"/>
</dbReference>
<dbReference type="SUPFAM" id="SSF54373">
    <property type="entry name" value="FAD-linked reductases, C-terminal domain"/>
    <property type="match status" value="1"/>
</dbReference>
<evidence type="ECO:0000313" key="7">
    <source>
        <dbReference type="Proteomes" id="UP000006872"/>
    </source>
</evidence>
<comment type="similarity">
    <text evidence="4">Belongs to the MSOX/MTOX family. MTOX subfamily.</text>
</comment>
<comment type="function">
    <text evidence="4">Catalyzes the oxidative demethylation of N-methyl-L-tryptophan.</text>
</comment>
<proteinExistence type="inferred from homology"/>
<comment type="cofactor">
    <cofactor evidence="4">
        <name>FAD</name>
        <dbReference type="ChEBI" id="CHEBI:57692"/>
    </cofactor>
    <text evidence="4">Binds 1 FAD per subunit.</text>
</comment>
<gene>
    <name evidence="4" type="primary">solA</name>
    <name evidence="6" type="ordered locus">Entcl_2732</name>
</gene>
<sequence>MGAFIICSLSRPDGLITLHIKEEAQRDPMKYDLIILGSGSVGAAAGYYAARAGLSVLMTDAHMPPHSDGSHHGDTRLMRHAYGEGEKYVPLVLRAQALWDELAALSGEEIFERSGVINFGPASSAFLANVARSAAQFGLEVEALDAQTIMSRWPEIRVPDDYQGLFEPASGVLKSELAIKTWIRLAKDAGCAQLFNCPVTAIHHDADGVTLETADGDYRGAKLVVSAGTWVTKLLPDLPVQPVRKVFAWFQADGRYSRKNRFPAFTGEMPNGDHYYGFPADDNELKIGKHNGGQLISSPQERKPFGAVATDGSEAFSFLRYVLPGIGGCLHGASCTYDNSPDEDFIIDTLPAHPQTLVITGLSGHGFKFAPVLGEIAVDFALGNASDFDLSPFRLARFQG</sequence>
<dbReference type="InterPro" id="IPR036188">
    <property type="entry name" value="FAD/NAD-bd_sf"/>
</dbReference>
<dbReference type="InterPro" id="IPR045170">
    <property type="entry name" value="MTOX"/>
</dbReference>
<dbReference type="InterPro" id="IPR023493">
    <property type="entry name" value="Me_Trp_Oxase_MTOX"/>
</dbReference>
<dbReference type="KEGG" id="esc:Entcl_2732"/>
<dbReference type="AlphaFoldDB" id="E3GC94"/>
<dbReference type="Gene3D" id="3.50.50.60">
    <property type="entry name" value="FAD/NAD(P)-binding domain"/>
    <property type="match status" value="1"/>
</dbReference>
<dbReference type="SUPFAM" id="SSF51905">
    <property type="entry name" value="FAD/NAD(P)-binding domain"/>
    <property type="match status" value="1"/>
</dbReference>
<dbReference type="EC" id="1.5.3.-" evidence="4"/>
<dbReference type="STRING" id="701347.Entcl_2732"/>
<dbReference type="InterPro" id="IPR006076">
    <property type="entry name" value="FAD-dep_OxRdtase"/>
</dbReference>